<protein>
    <recommendedName>
        <fullName evidence="11 12">ATP synthase subunit a</fullName>
    </recommendedName>
    <alternativeName>
        <fullName evidence="11">ATP synthase F0 sector subunit a</fullName>
    </alternativeName>
    <alternativeName>
        <fullName evidence="11">F-ATPase subunit 6</fullName>
    </alternativeName>
</protein>
<keyword evidence="3 11" id="KW-0813">Transport</keyword>
<dbReference type="InterPro" id="IPR045083">
    <property type="entry name" value="ATP_synth_F0_asu_bact/mt"/>
</dbReference>
<dbReference type="HAMAP" id="MF_01393">
    <property type="entry name" value="ATP_synth_a_bact"/>
    <property type="match status" value="1"/>
</dbReference>
<keyword evidence="9 11" id="KW-0472">Membrane</keyword>
<keyword evidence="8 11" id="KW-0406">Ion transport</keyword>
<evidence type="ECO:0000256" key="2">
    <source>
        <dbReference type="ARBA" id="ARBA00006810"/>
    </source>
</evidence>
<dbReference type="GO" id="GO:0045259">
    <property type="term" value="C:proton-transporting ATP synthase complex"/>
    <property type="evidence" value="ECO:0007669"/>
    <property type="project" value="UniProtKB-KW"/>
</dbReference>
<feature type="transmembrane region" description="Helical" evidence="11">
    <location>
        <begin position="144"/>
        <end position="163"/>
    </location>
</feature>
<evidence type="ECO:0000256" key="1">
    <source>
        <dbReference type="ARBA" id="ARBA00004141"/>
    </source>
</evidence>
<gene>
    <name evidence="11" type="primary">atpB</name>
    <name evidence="13" type="ORF">BC643_2932</name>
</gene>
<feature type="transmembrane region" description="Helical" evidence="11">
    <location>
        <begin position="205"/>
        <end position="228"/>
    </location>
</feature>
<keyword evidence="5 11" id="KW-0812">Transmembrane</keyword>
<organism evidence="13 14">
    <name type="scientific">Mangrovibacterium diazotrophicum</name>
    <dbReference type="NCBI Taxonomy" id="1261403"/>
    <lineage>
        <taxon>Bacteria</taxon>
        <taxon>Pseudomonadati</taxon>
        <taxon>Bacteroidota</taxon>
        <taxon>Bacteroidia</taxon>
        <taxon>Marinilabiliales</taxon>
        <taxon>Prolixibacteraceae</taxon>
        <taxon>Mangrovibacterium</taxon>
    </lineage>
</organism>
<dbReference type="PANTHER" id="PTHR11410:SF0">
    <property type="entry name" value="ATP SYNTHASE SUBUNIT A"/>
    <property type="match status" value="1"/>
</dbReference>
<keyword evidence="4 11" id="KW-0138">CF(0)</keyword>
<dbReference type="Pfam" id="PF00119">
    <property type="entry name" value="ATP-synt_A"/>
    <property type="match status" value="1"/>
</dbReference>
<comment type="similarity">
    <text evidence="2 11 12">Belongs to the ATPase A chain family.</text>
</comment>
<dbReference type="EMBL" id="RAPN01000001">
    <property type="protein sequence ID" value="RKD92558.1"/>
    <property type="molecule type" value="Genomic_DNA"/>
</dbReference>
<keyword evidence="10 11" id="KW-0066">ATP synthesis</keyword>
<dbReference type="Gene3D" id="1.20.120.220">
    <property type="entry name" value="ATP synthase, F0 complex, subunit A"/>
    <property type="match status" value="1"/>
</dbReference>
<dbReference type="Proteomes" id="UP000283387">
    <property type="component" value="Unassembled WGS sequence"/>
</dbReference>
<dbReference type="CDD" id="cd00310">
    <property type="entry name" value="ATP-synt_Fo_a_6"/>
    <property type="match status" value="1"/>
</dbReference>
<evidence type="ECO:0000313" key="13">
    <source>
        <dbReference type="EMBL" id="RKD92558.1"/>
    </source>
</evidence>
<comment type="subcellular location">
    <subcellularLocation>
        <location evidence="11 12">Cell membrane</location>
        <topology evidence="11 12">Multi-pass membrane protein</topology>
    </subcellularLocation>
    <subcellularLocation>
        <location evidence="1">Membrane</location>
        <topology evidence="1">Multi-pass membrane protein</topology>
    </subcellularLocation>
</comment>
<evidence type="ECO:0000256" key="4">
    <source>
        <dbReference type="ARBA" id="ARBA00022547"/>
    </source>
</evidence>
<evidence type="ECO:0000256" key="7">
    <source>
        <dbReference type="ARBA" id="ARBA00022989"/>
    </source>
</evidence>
<dbReference type="PRINTS" id="PR00123">
    <property type="entry name" value="ATPASEA"/>
</dbReference>
<keyword evidence="14" id="KW-1185">Reference proteome</keyword>
<dbReference type="InterPro" id="IPR035908">
    <property type="entry name" value="F0_ATP_A_sf"/>
</dbReference>
<dbReference type="InterPro" id="IPR000568">
    <property type="entry name" value="ATP_synth_F0_asu"/>
</dbReference>
<dbReference type="NCBIfam" id="TIGR01131">
    <property type="entry name" value="ATP_synt_6_or_A"/>
    <property type="match status" value="1"/>
</dbReference>
<comment type="caution">
    <text evidence="13">The sequence shown here is derived from an EMBL/GenBank/DDBJ whole genome shotgun (WGS) entry which is preliminary data.</text>
</comment>
<evidence type="ECO:0000256" key="11">
    <source>
        <dbReference type="HAMAP-Rule" id="MF_01393"/>
    </source>
</evidence>
<name>A0A419WAR4_9BACT</name>
<feature type="transmembrane region" description="Helical" evidence="11">
    <location>
        <begin position="299"/>
        <end position="321"/>
    </location>
</feature>
<evidence type="ECO:0000256" key="10">
    <source>
        <dbReference type="ARBA" id="ARBA00023310"/>
    </source>
</evidence>
<evidence type="ECO:0000256" key="3">
    <source>
        <dbReference type="ARBA" id="ARBA00022448"/>
    </source>
</evidence>
<feature type="transmembrane region" description="Helical" evidence="11">
    <location>
        <begin position="234"/>
        <end position="254"/>
    </location>
</feature>
<sequence length="374" mass="41635">MTMVNLESSPLNTTKRFVLLAVIFVLGLVSTNVYAEENGSHETGEEAHSSEFNAGKFVMEHVSDSFEWHILTYGHTHVSIPLPIILYSHNSGLNVFSSSKFHHGTETYRNFRIEHEGENEGKIVELNQQGEVIGLPLDLSMTKAVIGIFVSVIVILLVFLNVAKAAKKRSGEAPKGLQNLVEPIILFIRDEVAIPAIGKDKSEKFLPFLLTLFFFILINNFLGLIPIFPFGANVTGNIAVTMVLALFTFVITTINANKHYWKEIYNPDVPWWLKYPLPLMPIVELTGVFTKPFVLMVRLFANMMAGHMIVTVFVSLIFIFANLKGPVAGGLVSPLSIAFSVFILLLDVLVSFIQAYVFTLLSALYFGMATSEHH</sequence>
<feature type="transmembrane region" description="Helical" evidence="11">
    <location>
        <begin position="341"/>
        <end position="366"/>
    </location>
</feature>
<dbReference type="AlphaFoldDB" id="A0A419WAR4"/>
<evidence type="ECO:0000256" key="5">
    <source>
        <dbReference type="ARBA" id="ARBA00022692"/>
    </source>
</evidence>
<dbReference type="OrthoDB" id="9809130at2"/>
<proteinExistence type="inferred from homology"/>
<keyword evidence="6 11" id="KW-0375">Hydrogen ion transport</keyword>
<dbReference type="RefSeq" id="WP_120273752.1">
    <property type="nucleotide sequence ID" value="NZ_RAPN01000001.1"/>
</dbReference>
<evidence type="ECO:0000313" key="14">
    <source>
        <dbReference type="Proteomes" id="UP000283387"/>
    </source>
</evidence>
<keyword evidence="7 11" id="KW-1133">Transmembrane helix</keyword>
<keyword evidence="11" id="KW-1003">Cell membrane</keyword>
<evidence type="ECO:0000256" key="6">
    <source>
        <dbReference type="ARBA" id="ARBA00022781"/>
    </source>
</evidence>
<dbReference type="SUPFAM" id="SSF81336">
    <property type="entry name" value="F1F0 ATP synthase subunit A"/>
    <property type="match status" value="1"/>
</dbReference>
<dbReference type="PANTHER" id="PTHR11410">
    <property type="entry name" value="ATP SYNTHASE SUBUNIT A"/>
    <property type="match status" value="1"/>
</dbReference>
<evidence type="ECO:0000256" key="8">
    <source>
        <dbReference type="ARBA" id="ARBA00023065"/>
    </source>
</evidence>
<evidence type="ECO:0000256" key="9">
    <source>
        <dbReference type="ARBA" id="ARBA00023136"/>
    </source>
</evidence>
<dbReference type="GO" id="GO:0005886">
    <property type="term" value="C:plasma membrane"/>
    <property type="evidence" value="ECO:0007669"/>
    <property type="project" value="UniProtKB-SubCell"/>
</dbReference>
<accession>A0A419WAR4</accession>
<dbReference type="GO" id="GO:0046933">
    <property type="term" value="F:proton-transporting ATP synthase activity, rotational mechanism"/>
    <property type="evidence" value="ECO:0007669"/>
    <property type="project" value="UniProtKB-UniRule"/>
</dbReference>
<evidence type="ECO:0000256" key="12">
    <source>
        <dbReference type="RuleBase" id="RU000483"/>
    </source>
</evidence>
<reference evidence="13 14" key="1">
    <citation type="submission" date="2018-09" db="EMBL/GenBank/DDBJ databases">
        <title>Genomic Encyclopedia of Archaeal and Bacterial Type Strains, Phase II (KMG-II): from individual species to whole genera.</title>
        <authorList>
            <person name="Goeker M."/>
        </authorList>
    </citation>
    <scope>NUCLEOTIDE SEQUENCE [LARGE SCALE GENOMIC DNA]</scope>
    <source>
        <strain evidence="13 14">DSM 27148</strain>
    </source>
</reference>
<comment type="function">
    <text evidence="11 12">Key component of the proton channel; it plays a direct role in the translocation of protons across the membrane.</text>
</comment>